<protein>
    <submittedName>
        <fullName evidence="1">CLUMA_CG000299, isoform A</fullName>
    </submittedName>
</protein>
<organism evidence="1 2">
    <name type="scientific">Clunio marinus</name>
    <dbReference type="NCBI Taxonomy" id="568069"/>
    <lineage>
        <taxon>Eukaryota</taxon>
        <taxon>Metazoa</taxon>
        <taxon>Ecdysozoa</taxon>
        <taxon>Arthropoda</taxon>
        <taxon>Hexapoda</taxon>
        <taxon>Insecta</taxon>
        <taxon>Pterygota</taxon>
        <taxon>Neoptera</taxon>
        <taxon>Endopterygota</taxon>
        <taxon>Diptera</taxon>
        <taxon>Nematocera</taxon>
        <taxon>Chironomoidea</taxon>
        <taxon>Chironomidae</taxon>
        <taxon>Clunio</taxon>
    </lineage>
</organism>
<evidence type="ECO:0000313" key="2">
    <source>
        <dbReference type="Proteomes" id="UP000183832"/>
    </source>
</evidence>
<sequence length="78" mass="8805">MIYKTCTEHFFAQCLPVFKIEILFTKVGLGFLVDDSNHGVRIFYISFLLCAVESGEVRSSEYLSVSPNVRYTFSGGII</sequence>
<accession>A0A1J1HEJ4</accession>
<gene>
    <name evidence="1" type="ORF">CLUMA_CG000299</name>
</gene>
<proteinExistence type="predicted"/>
<keyword evidence="2" id="KW-1185">Reference proteome</keyword>
<dbReference type="AlphaFoldDB" id="A0A1J1HEJ4"/>
<evidence type="ECO:0000313" key="1">
    <source>
        <dbReference type="EMBL" id="CRK86392.1"/>
    </source>
</evidence>
<reference evidence="1 2" key="1">
    <citation type="submission" date="2015-04" db="EMBL/GenBank/DDBJ databases">
        <authorList>
            <person name="Syromyatnikov M.Y."/>
            <person name="Popov V.N."/>
        </authorList>
    </citation>
    <scope>NUCLEOTIDE SEQUENCE [LARGE SCALE GENOMIC DNA]</scope>
</reference>
<name>A0A1J1HEJ4_9DIPT</name>
<dbReference type="Proteomes" id="UP000183832">
    <property type="component" value="Unassembled WGS sequence"/>
</dbReference>
<dbReference type="EMBL" id="CVRI01000001">
    <property type="protein sequence ID" value="CRK86392.1"/>
    <property type="molecule type" value="Genomic_DNA"/>
</dbReference>